<name>A0ABX5VBH3_9BACT</name>
<organism evidence="1 2">
    <name type="scientific">Caminibacter mediatlanticus TB-2</name>
    <dbReference type="NCBI Taxonomy" id="391592"/>
    <lineage>
        <taxon>Bacteria</taxon>
        <taxon>Pseudomonadati</taxon>
        <taxon>Campylobacterota</taxon>
        <taxon>Epsilonproteobacteria</taxon>
        <taxon>Nautiliales</taxon>
        <taxon>Nautiliaceae</taxon>
        <taxon>Caminibacter</taxon>
    </lineage>
</organism>
<sequence length="238" mass="27774">MSDNKWFELTFKQIEPINIGQGGWGVVNETRIFIPGITMWGALTNEYFKITGKHSEHIFEEISCFYPKIDGKVLYPSYKNGELYLGDMSESEFRQKYVKSFTSTAINPTSLNAKDESLHEIDLIYPNNIEWVGEWVGYINCKKEYLDEIKKIYIGGDVRYGFGLMKLESIKEKNYNCNLIKGIYQTNNYKNPLKNYLKFNNQKFEGELEILPEFDFTQGQKIIKNAEYYITTGSKLLE</sequence>
<protein>
    <submittedName>
        <fullName evidence="1">Uncharacterized protein</fullName>
    </submittedName>
</protein>
<dbReference type="CDD" id="cd09726">
    <property type="entry name" value="RAMP_I_III"/>
    <property type="match status" value="1"/>
</dbReference>
<dbReference type="Proteomes" id="UP000306825">
    <property type="component" value="Chromosome"/>
</dbReference>
<proteinExistence type="predicted"/>
<gene>
    <name evidence="1" type="ORF">FE773_07105</name>
</gene>
<evidence type="ECO:0000313" key="1">
    <source>
        <dbReference type="EMBL" id="QCT94964.1"/>
    </source>
</evidence>
<evidence type="ECO:0000313" key="2">
    <source>
        <dbReference type="Proteomes" id="UP000306825"/>
    </source>
</evidence>
<dbReference type="RefSeq" id="WP_138323632.1">
    <property type="nucleotide sequence ID" value="NZ_CP040463.1"/>
</dbReference>
<dbReference type="EMBL" id="CP040463">
    <property type="protein sequence ID" value="QCT94964.1"/>
    <property type="molecule type" value="Genomic_DNA"/>
</dbReference>
<accession>A0ABX5VBH3</accession>
<reference evidence="1 2" key="1">
    <citation type="submission" date="2019-05" db="EMBL/GenBank/DDBJ databases">
        <title>A comparative analysis of the Nautiliaceae.</title>
        <authorList>
            <person name="Grosche A."/>
            <person name="Smedile F."/>
            <person name="Vetriani C."/>
        </authorList>
    </citation>
    <scope>NUCLEOTIDE SEQUENCE [LARGE SCALE GENOMIC DNA]</scope>
    <source>
        <strain evidence="1 2">TB-2</strain>
    </source>
</reference>
<keyword evidence="2" id="KW-1185">Reference proteome</keyword>